<dbReference type="EMBL" id="FOLQ01000006">
    <property type="protein sequence ID" value="SFD68168.1"/>
    <property type="molecule type" value="Genomic_DNA"/>
</dbReference>
<reference evidence="2 3" key="1">
    <citation type="submission" date="2016-10" db="EMBL/GenBank/DDBJ databases">
        <authorList>
            <person name="de Groot N.N."/>
        </authorList>
    </citation>
    <scope>NUCLEOTIDE SEQUENCE [LARGE SCALE GENOMIC DNA]</scope>
    <source>
        <strain evidence="2 3">DSM 26130</strain>
    </source>
</reference>
<dbReference type="AlphaFoldDB" id="A0A1I1UEZ2"/>
<gene>
    <name evidence="2" type="ORF">SAMN05216167_106205</name>
</gene>
<keyword evidence="1" id="KW-0472">Membrane</keyword>
<keyword evidence="1" id="KW-0812">Transmembrane</keyword>
<name>A0A1I1UEZ2_9BACT</name>
<evidence type="ECO:0000313" key="3">
    <source>
        <dbReference type="Proteomes" id="UP000198598"/>
    </source>
</evidence>
<sequence length="69" mass="7410">MENNNTNFRRFFGASLTILGVVVVLFALVAFLSEGKPVLGLHVSKGESAAPFIVGMIFLITGVNLVRES</sequence>
<dbReference type="STRING" id="662367.SAMN05216167_106205"/>
<feature type="transmembrane region" description="Helical" evidence="1">
    <location>
        <begin position="48"/>
        <end position="66"/>
    </location>
</feature>
<evidence type="ECO:0000256" key="1">
    <source>
        <dbReference type="SAM" id="Phobius"/>
    </source>
</evidence>
<keyword evidence="1" id="KW-1133">Transmembrane helix</keyword>
<dbReference type="OrthoDB" id="677537at2"/>
<dbReference type="Proteomes" id="UP000198598">
    <property type="component" value="Unassembled WGS sequence"/>
</dbReference>
<proteinExistence type="predicted"/>
<keyword evidence="3" id="KW-1185">Reference proteome</keyword>
<accession>A0A1I1UEZ2</accession>
<dbReference type="RefSeq" id="WP_093828453.1">
    <property type="nucleotide sequence ID" value="NZ_FOLQ01000006.1"/>
</dbReference>
<organism evidence="2 3">
    <name type="scientific">Spirosoma endophyticum</name>
    <dbReference type="NCBI Taxonomy" id="662367"/>
    <lineage>
        <taxon>Bacteria</taxon>
        <taxon>Pseudomonadati</taxon>
        <taxon>Bacteroidota</taxon>
        <taxon>Cytophagia</taxon>
        <taxon>Cytophagales</taxon>
        <taxon>Cytophagaceae</taxon>
        <taxon>Spirosoma</taxon>
    </lineage>
</organism>
<feature type="transmembrane region" description="Helical" evidence="1">
    <location>
        <begin position="12"/>
        <end position="33"/>
    </location>
</feature>
<protein>
    <submittedName>
        <fullName evidence="2">Uncharacterized protein</fullName>
    </submittedName>
</protein>
<evidence type="ECO:0000313" key="2">
    <source>
        <dbReference type="EMBL" id="SFD68168.1"/>
    </source>
</evidence>